<dbReference type="RefSeq" id="WP_153466894.1">
    <property type="nucleotide sequence ID" value="NZ_WBOF01000002.1"/>
</dbReference>
<keyword evidence="2" id="KW-1185">Reference proteome</keyword>
<dbReference type="Proteomes" id="UP000450000">
    <property type="component" value="Unassembled WGS sequence"/>
</dbReference>
<comment type="caution">
    <text evidence="1">The sequence shown here is derived from an EMBL/GenBank/DDBJ whole genome shotgun (WGS) entry which is preliminary data.</text>
</comment>
<evidence type="ECO:0000313" key="2">
    <source>
        <dbReference type="Proteomes" id="UP000450000"/>
    </source>
</evidence>
<sequence length="91" mass="9565">MTSSTPPPHEPPRAPPGCPRCGAALEPTVPARCPAYRLPLRHRRRFATAETFGAIGLTLVLLDCSALRDAALAGLGVSAYPHATWPGQPPS</sequence>
<reference evidence="1 2" key="1">
    <citation type="submission" date="2019-09" db="EMBL/GenBank/DDBJ databases">
        <title>Genome Sequences of Streptomyces kaniharaensis ATCC 21070.</title>
        <authorList>
            <person name="Zhu W."/>
            <person name="De Crecy-Lagard V."/>
            <person name="Richards N.G."/>
        </authorList>
    </citation>
    <scope>NUCLEOTIDE SEQUENCE [LARGE SCALE GENOMIC DNA]</scope>
    <source>
        <strain evidence="1 2">SF-557</strain>
    </source>
</reference>
<evidence type="ECO:0000313" key="1">
    <source>
        <dbReference type="EMBL" id="MQS16158.1"/>
    </source>
</evidence>
<dbReference type="EMBL" id="WBOF01000002">
    <property type="protein sequence ID" value="MQS16158.1"/>
    <property type="molecule type" value="Genomic_DNA"/>
</dbReference>
<organism evidence="1 2">
    <name type="scientific">Streptomyces kaniharaensis</name>
    <dbReference type="NCBI Taxonomy" id="212423"/>
    <lineage>
        <taxon>Bacteria</taxon>
        <taxon>Bacillati</taxon>
        <taxon>Actinomycetota</taxon>
        <taxon>Actinomycetes</taxon>
        <taxon>Kitasatosporales</taxon>
        <taxon>Streptomycetaceae</taxon>
        <taxon>Streptomyces</taxon>
    </lineage>
</organism>
<protein>
    <submittedName>
        <fullName evidence="1">Uncharacterized protein</fullName>
    </submittedName>
</protein>
<proteinExistence type="predicted"/>
<accession>A0A6N7L0S4</accession>
<gene>
    <name evidence="1" type="ORF">F7Q99_28995</name>
</gene>
<name>A0A6N7L0S4_9ACTN</name>
<dbReference type="AlphaFoldDB" id="A0A6N7L0S4"/>